<gene>
    <name evidence="2" type="ORF">S7S_05220</name>
</gene>
<sequence>MAFFSRCVGKPIRLVLWLGAGGVLGYMLAQQLGPDAQLADGARYQGPLQEGLMHGEGRLDWPGGSYYEGTFQFGELAGEGRMVTASGEIYQGAMQHGMMHGPGLLELPDGGSYQGEFEQGQLVRGVFADARGGLHQGTFRHWQLHGTGRLSLPDGSEYSGEFRDGVPVRGQFSDGAGGHYQGTFANGAFEGEGEYTDADGNLYRGVFRHGQLTGEGVFEGADGLHYEGEFADGLFHGQGTLTEASGDRYEGMFAYGHPHGEGRRQFGDDRPPQQGQWRQGRFLPAIAARQAETAARVEPLLYNQPALLGQALASVAPSDDAINLYLLAIAGDGTQEVFRREVEYVSEMFGHWFDTGERHITLVNSRTTTDTYPLATITSVRRALARLAEQMDNERDILFVFLTSHGSADHQFSLQQRGLSLPSLPAATLAELLAESGIRWKVVLVSACYSGGFIPPLADEQTLVMTAARSDRTSFGCSDEADFTYFGGAYFRDTLAADGDFVAAFHRARERVLEREAEEGITVPSEPQIHAPEPILAQLRAWQAARE</sequence>
<dbReference type="GO" id="GO:0006508">
    <property type="term" value="P:proteolysis"/>
    <property type="evidence" value="ECO:0007669"/>
    <property type="project" value="InterPro"/>
</dbReference>
<organism evidence="2 3">
    <name type="scientific">Isoalcanivorax pacificus W11-5</name>
    <dbReference type="NCBI Taxonomy" id="391936"/>
    <lineage>
        <taxon>Bacteria</taxon>
        <taxon>Pseudomonadati</taxon>
        <taxon>Pseudomonadota</taxon>
        <taxon>Gammaproteobacteria</taxon>
        <taxon>Oceanospirillales</taxon>
        <taxon>Alcanivoracaceae</taxon>
        <taxon>Isoalcanivorax</taxon>
    </lineage>
</organism>
<dbReference type="Proteomes" id="UP000006764">
    <property type="component" value="Chromosome"/>
</dbReference>
<dbReference type="HOGENOM" id="CLU_018767_0_0_6"/>
<evidence type="ECO:0000313" key="2">
    <source>
        <dbReference type="EMBL" id="AJD47464.1"/>
    </source>
</evidence>
<proteinExistence type="predicted"/>
<name>A0A0B4XH73_9GAMM</name>
<dbReference type="PANTHER" id="PTHR23084">
    <property type="entry name" value="PHOSPHATIDYLINOSITOL-4-PHOSPHATE 5-KINASE RELATED"/>
    <property type="match status" value="1"/>
</dbReference>
<accession>A0A0B4XH73</accession>
<evidence type="ECO:0008006" key="4">
    <source>
        <dbReference type="Google" id="ProtNLM"/>
    </source>
</evidence>
<keyword evidence="3" id="KW-1185">Reference proteome</keyword>
<dbReference type="PANTHER" id="PTHR23084:SF263">
    <property type="entry name" value="MORN REPEAT-CONTAINING PROTEIN 1"/>
    <property type="match status" value="1"/>
</dbReference>
<dbReference type="InterPro" id="IPR003409">
    <property type="entry name" value="MORN"/>
</dbReference>
<dbReference type="OrthoDB" id="345222at2"/>
<keyword evidence="1" id="KW-0677">Repeat</keyword>
<dbReference type="STRING" id="391936.S7S_05220"/>
<dbReference type="Gene3D" id="3.40.50.1460">
    <property type="match status" value="1"/>
</dbReference>
<dbReference type="Gene3D" id="2.20.110.10">
    <property type="entry name" value="Histone H3 K4-specific methyltransferase SET7/9 N-terminal domain"/>
    <property type="match status" value="3"/>
</dbReference>
<dbReference type="Pfam" id="PF01650">
    <property type="entry name" value="Peptidase_C13"/>
    <property type="match status" value="1"/>
</dbReference>
<dbReference type="InterPro" id="IPR001096">
    <property type="entry name" value="Peptidase_C13"/>
</dbReference>
<dbReference type="GO" id="GO:0008233">
    <property type="term" value="F:peptidase activity"/>
    <property type="evidence" value="ECO:0007669"/>
    <property type="project" value="InterPro"/>
</dbReference>
<dbReference type="KEGG" id="apac:S7S_05220"/>
<dbReference type="SMART" id="SM00698">
    <property type="entry name" value="MORN"/>
    <property type="match status" value="7"/>
</dbReference>
<protein>
    <recommendedName>
        <fullName evidence="4">Peptidase C13</fullName>
    </recommendedName>
</protein>
<dbReference type="AlphaFoldDB" id="A0A0B4XH73"/>
<dbReference type="SUPFAM" id="SSF82185">
    <property type="entry name" value="Histone H3 K4-specific methyltransferase SET7/9 N-terminal domain"/>
    <property type="match status" value="2"/>
</dbReference>
<reference evidence="2 3" key="1">
    <citation type="journal article" date="2012" name="J. Bacteriol.">
        <title>Genome sequence of an alkane-degrading bacterium, Alcanivorax pacificus type strain W11-5, isolated from deep sea sediment.</title>
        <authorList>
            <person name="Lai Q."/>
            <person name="Shao Z."/>
        </authorList>
    </citation>
    <scope>NUCLEOTIDE SEQUENCE [LARGE SCALE GENOMIC DNA]</scope>
    <source>
        <strain evidence="2 3">W11-5</strain>
    </source>
</reference>
<evidence type="ECO:0000256" key="1">
    <source>
        <dbReference type="ARBA" id="ARBA00022737"/>
    </source>
</evidence>
<dbReference type="EMBL" id="CP004387">
    <property type="protein sequence ID" value="AJD47464.1"/>
    <property type="molecule type" value="Genomic_DNA"/>
</dbReference>
<dbReference type="Pfam" id="PF02493">
    <property type="entry name" value="MORN"/>
    <property type="match status" value="8"/>
</dbReference>
<evidence type="ECO:0000313" key="3">
    <source>
        <dbReference type="Proteomes" id="UP000006764"/>
    </source>
</evidence>